<dbReference type="HOGENOM" id="CLU_007884_15_1_11"/>
<dbReference type="PANTHER" id="PTHR13847:SF274">
    <property type="entry name" value="RIESKE 2FE-2S IRON-SULFUR PROTEIN YHFW-RELATED"/>
    <property type="match status" value="1"/>
</dbReference>
<keyword evidence="3" id="KW-0408">Iron</keyword>
<dbReference type="InterPro" id="IPR006076">
    <property type="entry name" value="FAD-dep_OxRdtase"/>
</dbReference>
<dbReference type="eggNOG" id="COG0665">
    <property type="taxonomic scope" value="Bacteria"/>
</dbReference>
<dbReference type="KEGG" id="kfl:Kfla_4216"/>
<dbReference type="GO" id="GO:0051537">
    <property type="term" value="F:2 iron, 2 sulfur cluster binding"/>
    <property type="evidence" value="ECO:0007669"/>
    <property type="project" value="UniProtKB-KW"/>
</dbReference>
<dbReference type="Gene3D" id="3.50.50.60">
    <property type="entry name" value="FAD/NAD(P)-binding domain"/>
    <property type="match status" value="1"/>
</dbReference>
<dbReference type="Gene3D" id="3.30.9.10">
    <property type="entry name" value="D-Amino Acid Oxidase, subunit A, domain 2"/>
    <property type="match status" value="1"/>
</dbReference>
<dbReference type="eggNOG" id="COG0723">
    <property type="taxonomic scope" value="Bacteria"/>
</dbReference>
<dbReference type="InterPro" id="IPR036922">
    <property type="entry name" value="Rieske_2Fe-2S_sf"/>
</dbReference>
<dbReference type="STRING" id="479435.Kfla_4216"/>
<dbReference type="InterPro" id="IPR017941">
    <property type="entry name" value="Rieske_2Fe-2S"/>
</dbReference>
<dbReference type="SUPFAM" id="SSF50022">
    <property type="entry name" value="ISP domain"/>
    <property type="match status" value="1"/>
</dbReference>
<keyword evidence="8" id="KW-1185">Reference proteome</keyword>
<dbReference type="AlphaFoldDB" id="D2PTW9"/>
<dbReference type="InterPro" id="IPR005805">
    <property type="entry name" value="Rieske_Fe-S_prot_C"/>
</dbReference>
<protein>
    <submittedName>
        <fullName evidence="7">FAD dependent oxidoreductase</fullName>
    </submittedName>
</protein>
<dbReference type="Pfam" id="PF00355">
    <property type="entry name" value="Rieske"/>
    <property type="match status" value="1"/>
</dbReference>
<sequence length="515" mass="54627">MLGCPEFRTLPSSESGYRPDMVSVWTATAEVPQYDVLRADRRADVAVIGGGLIGLTTALLLAQEGKQVVLLEARRIGSRTSGNTTAKVTSQHGAIYADLVDRHGEDTARQYATANQQGVEQVAQLAETLRIDCELIRTPAYVYSAQSADGLRREAEVAASLGLPAVFDEDPQIGVPAVGAVRFDDQVQFHPLKYLAGLATAFVAAGGQIFEDSRVVAVDEKDDQAQVSTESGPVVTADQVVMATLLPLGMTGGYFARARPQQSHGIAVRLPVEAPAGMAISTDSPVRSTRPWPGGGPNGLIVVGGGHETGDVEDTEAIYASLLDWVGSTWNFAPTAEYRWSAEDFSTPDLLPYVGRSPGSDRTFVATGMHKWGLSNGTAAARQLAEQIAGRDDPWNGLYDAGRIGGPRAVAKVIKDNLKVGVDFAGGHLARALSGGLDHLEIGQGGLFEVDGEKVGAYRDRDGTLHTVKPVCSHLGCPLAWNNADTTWDCNCHGSRFTPDGDVLDGPAVKPLDRS</sequence>
<dbReference type="GO" id="GO:0005737">
    <property type="term" value="C:cytoplasm"/>
    <property type="evidence" value="ECO:0007669"/>
    <property type="project" value="TreeGrafter"/>
</dbReference>
<evidence type="ECO:0000256" key="4">
    <source>
        <dbReference type="ARBA" id="ARBA00023014"/>
    </source>
</evidence>
<keyword evidence="5" id="KW-1015">Disulfide bond</keyword>
<dbReference type="InterPro" id="IPR036188">
    <property type="entry name" value="FAD/NAD-bd_sf"/>
</dbReference>
<proteinExistence type="predicted"/>
<dbReference type="Proteomes" id="UP000007967">
    <property type="component" value="Chromosome"/>
</dbReference>
<evidence type="ECO:0000313" key="7">
    <source>
        <dbReference type="EMBL" id="ADB33252.1"/>
    </source>
</evidence>
<dbReference type="PRINTS" id="PR00162">
    <property type="entry name" value="RIESKE"/>
</dbReference>
<reference evidence="8" key="1">
    <citation type="submission" date="2009-09" db="EMBL/GenBank/DDBJ databases">
        <title>The complete genome of Kribbella flavida DSM 17836.</title>
        <authorList>
            <consortium name="US DOE Joint Genome Institute (JGI-PGF)"/>
            <person name="Lucas S."/>
            <person name="Copeland A."/>
            <person name="Lapidus A."/>
            <person name="Glavina del Rio T."/>
            <person name="Dalin E."/>
            <person name="Tice H."/>
            <person name="Bruce D."/>
            <person name="Goodwin L."/>
            <person name="Pitluck S."/>
            <person name="Kyrpides N."/>
            <person name="Mavromatis K."/>
            <person name="Ivanova N."/>
            <person name="Saunders E."/>
            <person name="Brettin T."/>
            <person name="Detter J.C."/>
            <person name="Han C."/>
            <person name="Larimer F."/>
            <person name="Land M."/>
            <person name="Hauser L."/>
            <person name="Markowitz V."/>
            <person name="Cheng J.-F."/>
            <person name="Hugenholtz P."/>
            <person name="Woyke T."/>
            <person name="Wu D."/>
            <person name="Pukall R."/>
            <person name="Klenk H.-P."/>
            <person name="Eisen J.A."/>
        </authorList>
    </citation>
    <scope>NUCLEOTIDE SEQUENCE [LARGE SCALE GENOMIC DNA]</scope>
    <source>
        <strain evidence="8">DSM 17836 / JCM 10339 / NBRC 14399</strain>
    </source>
</reference>
<organism evidence="7 8">
    <name type="scientific">Kribbella flavida (strain DSM 17836 / JCM 10339 / NBRC 14399)</name>
    <dbReference type="NCBI Taxonomy" id="479435"/>
    <lineage>
        <taxon>Bacteria</taxon>
        <taxon>Bacillati</taxon>
        <taxon>Actinomycetota</taxon>
        <taxon>Actinomycetes</taxon>
        <taxon>Propionibacteriales</taxon>
        <taxon>Kribbellaceae</taxon>
        <taxon>Kribbella</taxon>
    </lineage>
</organism>
<evidence type="ECO:0000256" key="2">
    <source>
        <dbReference type="ARBA" id="ARBA00022723"/>
    </source>
</evidence>
<evidence type="ECO:0000259" key="6">
    <source>
        <dbReference type="PROSITE" id="PS51296"/>
    </source>
</evidence>
<keyword evidence="1" id="KW-0001">2Fe-2S</keyword>
<dbReference type="GO" id="GO:0004497">
    <property type="term" value="F:monooxygenase activity"/>
    <property type="evidence" value="ECO:0007669"/>
    <property type="project" value="UniProtKB-ARBA"/>
</dbReference>
<reference evidence="7 8" key="2">
    <citation type="journal article" date="2010" name="Stand. Genomic Sci.">
        <title>Complete genome sequence of Kribbella flavida type strain (IFO 14399).</title>
        <authorList>
            <person name="Pukall R."/>
            <person name="Lapidus A."/>
            <person name="Glavina Del Rio T."/>
            <person name="Copeland A."/>
            <person name="Tice H."/>
            <person name="Cheng J.-F."/>
            <person name="Lucas S."/>
            <person name="Chen F."/>
            <person name="Nolan M."/>
            <person name="LaButti K."/>
            <person name="Pati A."/>
            <person name="Ivanova N."/>
            <person name="Mavrommatis K."/>
            <person name="Mikhailova N."/>
            <person name="Pitluck S."/>
            <person name="Bruce D."/>
            <person name="Goodwin L."/>
            <person name="Land M."/>
            <person name="Hauser L."/>
            <person name="Chang Y.-J."/>
            <person name="Jeffries C.D."/>
            <person name="Chen A."/>
            <person name="Palaniappan K."/>
            <person name="Chain P."/>
            <person name="Rohde M."/>
            <person name="Goeker M."/>
            <person name="Bristow J."/>
            <person name="Eisen J.A."/>
            <person name="Markowitz V."/>
            <person name="Hugenholtz P."/>
            <person name="Kyrpides N.C."/>
            <person name="Klenk H.-P."/>
            <person name="Brettin T."/>
        </authorList>
    </citation>
    <scope>NUCLEOTIDE SEQUENCE [LARGE SCALE GENOMIC DNA]</scope>
    <source>
        <strain evidence="8">DSM 17836 / JCM 10339 / NBRC 14399</strain>
    </source>
</reference>
<accession>D2PTW9</accession>
<dbReference type="Gene3D" id="2.102.10.10">
    <property type="entry name" value="Rieske [2Fe-2S] iron-sulphur domain"/>
    <property type="match status" value="1"/>
</dbReference>
<dbReference type="GO" id="GO:0016020">
    <property type="term" value="C:membrane"/>
    <property type="evidence" value="ECO:0007669"/>
    <property type="project" value="InterPro"/>
</dbReference>
<dbReference type="GO" id="GO:0046872">
    <property type="term" value="F:metal ion binding"/>
    <property type="evidence" value="ECO:0007669"/>
    <property type="project" value="UniProtKB-KW"/>
</dbReference>
<keyword evidence="2" id="KW-0479">Metal-binding</keyword>
<keyword evidence="4" id="KW-0411">Iron-sulfur</keyword>
<gene>
    <name evidence="7" type="ordered locus">Kfla_4216</name>
</gene>
<dbReference type="SUPFAM" id="SSF51905">
    <property type="entry name" value="FAD/NAD(P)-binding domain"/>
    <property type="match status" value="1"/>
</dbReference>
<evidence type="ECO:0000313" key="8">
    <source>
        <dbReference type="Proteomes" id="UP000007967"/>
    </source>
</evidence>
<evidence type="ECO:0000256" key="3">
    <source>
        <dbReference type="ARBA" id="ARBA00023004"/>
    </source>
</evidence>
<dbReference type="PANTHER" id="PTHR13847">
    <property type="entry name" value="SARCOSINE DEHYDROGENASE-RELATED"/>
    <property type="match status" value="1"/>
</dbReference>
<dbReference type="EMBL" id="CP001736">
    <property type="protein sequence ID" value="ADB33252.1"/>
    <property type="molecule type" value="Genomic_DNA"/>
</dbReference>
<dbReference type="PROSITE" id="PS51296">
    <property type="entry name" value="RIESKE"/>
    <property type="match status" value="1"/>
</dbReference>
<name>D2PTW9_KRIFD</name>
<feature type="domain" description="Rieske" evidence="6">
    <location>
        <begin position="432"/>
        <end position="515"/>
    </location>
</feature>
<evidence type="ECO:0000256" key="5">
    <source>
        <dbReference type="ARBA" id="ARBA00023157"/>
    </source>
</evidence>
<dbReference type="GO" id="GO:0016705">
    <property type="term" value="F:oxidoreductase activity, acting on paired donors, with incorporation or reduction of molecular oxygen"/>
    <property type="evidence" value="ECO:0007669"/>
    <property type="project" value="UniProtKB-ARBA"/>
</dbReference>
<evidence type="ECO:0000256" key="1">
    <source>
        <dbReference type="ARBA" id="ARBA00022714"/>
    </source>
</evidence>
<dbReference type="Pfam" id="PF01266">
    <property type="entry name" value="DAO"/>
    <property type="match status" value="1"/>
</dbReference>